<accession>A0A9J6DE97</accession>
<evidence type="ECO:0000256" key="1">
    <source>
        <dbReference type="ARBA" id="ARBA00008045"/>
    </source>
</evidence>
<sequence length="71" mass="8263">MQTEELLHFQEGDVKVTKEDQEMINDFARQNARLEDATEDIKELEKEMRNLEDAAGEILLVAEDDIQIPYP</sequence>
<dbReference type="PANTHER" id="PTHR21100">
    <property type="entry name" value="PREFOLDIN SUBUNIT 4"/>
    <property type="match status" value="1"/>
</dbReference>
<name>A0A9J6DE97_RHIMP</name>
<dbReference type="GO" id="GO:0006457">
    <property type="term" value="P:protein folding"/>
    <property type="evidence" value="ECO:0007669"/>
    <property type="project" value="InterPro"/>
</dbReference>
<reference evidence="5" key="1">
    <citation type="journal article" date="2020" name="Cell">
        <title>Large-Scale Comparative Analyses of Tick Genomes Elucidate Their Genetic Diversity and Vector Capacities.</title>
        <authorList>
            <consortium name="Tick Genome and Microbiome Consortium (TIGMIC)"/>
            <person name="Jia N."/>
            <person name="Wang J."/>
            <person name="Shi W."/>
            <person name="Du L."/>
            <person name="Sun Y."/>
            <person name="Zhan W."/>
            <person name="Jiang J.F."/>
            <person name="Wang Q."/>
            <person name="Zhang B."/>
            <person name="Ji P."/>
            <person name="Bell-Sakyi L."/>
            <person name="Cui X.M."/>
            <person name="Yuan T.T."/>
            <person name="Jiang B.G."/>
            <person name="Yang W.F."/>
            <person name="Lam T.T."/>
            <person name="Chang Q.C."/>
            <person name="Ding S.J."/>
            <person name="Wang X.J."/>
            <person name="Zhu J.G."/>
            <person name="Ruan X.D."/>
            <person name="Zhao L."/>
            <person name="Wei J.T."/>
            <person name="Ye R.Z."/>
            <person name="Que T.C."/>
            <person name="Du C.H."/>
            <person name="Zhou Y.H."/>
            <person name="Cheng J.X."/>
            <person name="Dai P.F."/>
            <person name="Guo W.B."/>
            <person name="Han X.H."/>
            <person name="Huang E.J."/>
            <person name="Li L.F."/>
            <person name="Wei W."/>
            <person name="Gao Y.C."/>
            <person name="Liu J.Z."/>
            <person name="Shao H.Z."/>
            <person name="Wang X."/>
            <person name="Wang C.C."/>
            <person name="Yang T.C."/>
            <person name="Huo Q.B."/>
            <person name="Li W."/>
            <person name="Chen H.Y."/>
            <person name="Chen S.E."/>
            <person name="Zhou L.G."/>
            <person name="Ni X.B."/>
            <person name="Tian J.H."/>
            <person name="Sheng Y."/>
            <person name="Liu T."/>
            <person name="Pan Y.S."/>
            <person name="Xia L.Y."/>
            <person name="Li J."/>
            <person name="Zhao F."/>
            <person name="Cao W.C."/>
        </authorList>
    </citation>
    <scope>NUCLEOTIDE SEQUENCE</scope>
    <source>
        <strain evidence="5">Rmic-2018</strain>
    </source>
</reference>
<dbReference type="AlphaFoldDB" id="A0A9J6DE97"/>
<comment type="subunit">
    <text evidence="2">Heterohexamer of two PFD-alpha type and four PFD-beta type subunits.</text>
</comment>
<keyword evidence="6" id="KW-1185">Reference proteome</keyword>
<dbReference type="InterPro" id="IPR002777">
    <property type="entry name" value="PFD_beta-like"/>
</dbReference>
<dbReference type="GO" id="GO:0016272">
    <property type="term" value="C:prefoldin complex"/>
    <property type="evidence" value="ECO:0007669"/>
    <property type="project" value="InterPro"/>
</dbReference>
<dbReference type="VEuPathDB" id="VectorBase:LOC119176400"/>
<evidence type="ECO:0000313" key="6">
    <source>
        <dbReference type="Proteomes" id="UP000821866"/>
    </source>
</evidence>
<dbReference type="Pfam" id="PF01920">
    <property type="entry name" value="Prefoldin_2"/>
    <property type="match status" value="1"/>
</dbReference>
<comment type="similarity">
    <text evidence="1">Belongs to the prefoldin subunit beta family.</text>
</comment>
<dbReference type="InterPro" id="IPR016661">
    <property type="entry name" value="PFDN4"/>
</dbReference>
<organism evidence="5 6">
    <name type="scientific">Rhipicephalus microplus</name>
    <name type="common">Cattle tick</name>
    <name type="synonym">Boophilus microplus</name>
    <dbReference type="NCBI Taxonomy" id="6941"/>
    <lineage>
        <taxon>Eukaryota</taxon>
        <taxon>Metazoa</taxon>
        <taxon>Ecdysozoa</taxon>
        <taxon>Arthropoda</taxon>
        <taxon>Chelicerata</taxon>
        <taxon>Arachnida</taxon>
        <taxon>Acari</taxon>
        <taxon>Parasitiformes</taxon>
        <taxon>Ixodida</taxon>
        <taxon>Ixodoidea</taxon>
        <taxon>Ixodidae</taxon>
        <taxon>Rhipicephalinae</taxon>
        <taxon>Rhipicephalus</taxon>
        <taxon>Boophilus</taxon>
    </lineage>
</organism>
<dbReference type="PANTHER" id="PTHR21100:SF9">
    <property type="entry name" value="PREFOLDIN SUBUNIT 4"/>
    <property type="match status" value="1"/>
</dbReference>
<dbReference type="Proteomes" id="UP000821866">
    <property type="component" value="Chromosome 8"/>
</dbReference>
<protein>
    <recommendedName>
        <fullName evidence="7">Prefoldin subunit 4</fullName>
    </recommendedName>
</protein>
<evidence type="ECO:0008006" key="7">
    <source>
        <dbReference type="Google" id="ProtNLM"/>
    </source>
</evidence>
<dbReference type="EMBL" id="JABSTU010000010">
    <property type="protein sequence ID" value="KAH8020273.1"/>
    <property type="molecule type" value="Genomic_DNA"/>
</dbReference>
<evidence type="ECO:0000313" key="5">
    <source>
        <dbReference type="EMBL" id="KAH8020273.1"/>
    </source>
</evidence>
<reference evidence="5" key="2">
    <citation type="submission" date="2021-09" db="EMBL/GenBank/DDBJ databases">
        <authorList>
            <person name="Jia N."/>
            <person name="Wang J."/>
            <person name="Shi W."/>
            <person name="Du L."/>
            <person name="Sun Y."/>
            <person name="Zhan W."/>
            <person name="Jiang J."/>
            <person name="Wang Q."/>
            <person name="Zhang B."/>
            <person name="Ji P."/>
            <person name="Sakyi L.B."/>
            <person name="Cui X."/>
            <person name="Yuan T."/>
            <person name="Jiang B."/>
            <person name="Yang W."/>
            <person name="Lam T.T.-Y."/>
            <person name="Chang Q."/>
            <person name="Ding S."/>
            <person name="Wang X."/>
            <person name="Zhu J."/>
            <person name="Ruan X."/>
            <person name="Zhao L."/>
            <person name="Wei J."/>
            <person name="Que T."/>
            <person name="Du C."/>
            <person name="Cheng J."/>
            <person name="Dai P."/>
            <person name="Han X."/>
            <person name="Huang E."/>
            <person name="Gao Y."/>
            <person name="Liu J."/>
            <person name="Shao H."/>
            <person name="Ye R."/>
            <person name="Li L."/>
            <person name="Wei W."/>
            <person name="Wang X."/>
            <person name="Wang C."/>
            <person name="Huo Q."/>
            <person name="Li W."/>
            <person name="Guo W."/>
            <person name="Chen H."/>
            <person name="Chen S."/>
            <person name="Zhou L."/>
            <person name="Zhou L."/>
            <person name="Ni X."/>
            <person name="Tian J."/>
            <person name="Zhou Y."/>
            <person name="Sheng Y."/>
            <person name="Liu T."/>
            <person name="Pan Y."/>
            <person name="Xia L."/>
            <person name="Li J."/>
            <person name="Zhao F."/>
            <person name="Cao W."/>
        </authorList>
    </citation>
    <scope>NUCLEOTIDE SEQUENCE</scope>
    <source>
        <strain evidence="5">Rmic-2018</strain>
        <tissue evidence="5">Larvae</tissue>
    </source>
</reference>
<dbReference type="GO" id="GO:0005737">
    <property type="term" value="C:cytoplasm"/>
    <property type="evidence" value="ECO:0007669"/>
    <property type="project" value="TreeGrafter"/>
</dbReference>
<keyword evidence="3" id="KW-0143">Chaperone</keyword>
<evidence type="ECO:0000256" key="2">
    <source>
        <dbReference type="ARBA" id="ARBA00011695"/>
    </source>
</evidence>
<feature type="coiled-coil region" evidence="4">
    <location>
        <begin position="24"/>
        <end position="61"/>
    </location>
</feature>
<evidence type="ECO:0000256" key="3">
    <source>
        <dbReference type="ARBA" id="ARBA00023186"/>
    </source>
</evidence>
<evidence type="ECO:0000256" key="4">
    <source>
        <dbReference type="SAM" id="Coils"/>
    </source>
</evidence>
<gene>
    <name evidence="5" type="ORF">HPB51_025763</name>
</gene>
<comment type="caution">
    <text evidence="5">The sequence shown here is derived from an EMBL/GenBank/DDBJ whole genome shotgun (WGS) entry which is preliminary data.</text>
</comment>
<proteinExistence type="inferred from homology"/>
<keyword evidence="4" id="KW-0175">Coiled coil</keyword>
<dbReference type="GO" id="GO:0051082">
    <property type="term" value="F:unfolded protein binding"/>
    <property type="evidence" value="ECO:0007669"/>
    <property type="project" value="InterPro"/>
</dbReference>